<dbReference type="KEGG" id="wch:wcw_0931"/>
<protein>
    <submittedName>
        <fullName evidence="1">Uncharacterized protein</fullName>
    </submittedName>
</protein>
<organism evidence="1 2">
    <name type="scientific">Waddlia chondrophila (strain ATCC VR-1470 / WSU 86-1044)</name>
    <dbReference type="NCBI Taxonomy" id="716544"/>
    <lineage>
        <taxon>Bacteria</taxon>
        <taxon>Pseudomonadati</taxon>
        <taxon>Chlamydiota</taxon>
        <taxon>Chlamydiia</taxon>
        <taxon>Parachlamydiales</taxon>
        <taxon>Waddliaceae</taxon>
        <taxon>Waddlia</taxon>
    </lineage>
</organism>
<proteinExistence type="predicted"/>
<dbReference type="EMBL" id="CP001928">
    <property type="protein sequence ID" value="ADI38292.1"/>
    <property type="molecule type" value="Genomic_DNA"/>
</dbReference>
<keyword evidence="2" id="KW-1185">Reference proteome</keyword>
<accession>D6YVY1</accession>
<dbReference type="Proteomes" id="UP000001505">
    <property type="component" value="Chromosome"/>
</dbReference>
<gene>
    <name evidence="1" type="ordered locus">wcw_0931</name>
</gene>
<sequence length="32" mass="3684">MPMAGRRVKAAVSPIEKFLAFSKRREICYDGR</sequence>
<reference evidence="1 2" key="1">
    <citation type="journal article" date="2010" name="PLoS ONE">
        <title>The Waddlia genome: a window into chlamydial biology.</title>
        <authorList>
            <person name="Bertelli C."/>
            <person name="Collyn F."/>
            <person name="Croxatto A."/>
            <person name="Ruckert C."/>
            <person name="Polkinghorne A."/>
            <person name="Kebbi-Beghdadi C."/>
            <person name="Goesmann A."/>
            <person name="Vaughan L."/>
            <person name="Greub G."/>
        </authorList>
    </citation>
    <scope>NUCLEOTIDE SEQUENCE [LARGE SCALE GENOMIC DNA]</scope>
    <source>
        <strain evidence="2">ATCC VR-1470 / WSU 86-1044</strain>
    </source>
</reference>
<name>D6YVY1_WADCW</name>
<dbReference type="HOGENOM" id="CLU_3392021_0_0_0"/>
<dbReference type="STRING" id="716544.wcw_0931"/>
<dbReference type="AlphaFoldDB" id="D6YVY1"/>
<evidence type="ECO:0000313" key="1">
    <source>
        <dbReference type="EMBL" id="ADI38292.1"/>
    </source>
</evidence>
<evidence type="ECO:0000313" key="2">
    <source>
        <dbReference type="Proteomes" id="UP000001505"/>
    </source>
</evidence>